<dbReference type="PANTHER" id="PTHR33171">
    <property type="entry name" value="LAR_N DOMAIN-CONTAINING PROTEIN"/>
    <property type="match status" value="1"/>
</dbReference>
<dbReference type="InterPro" id="IPR048068">
    <property type="entry name" value="LarA-like"/>
</dbReference>
<dbReference type="InterPro" id="IPR018657">
    <property type="entry name" value="LarA-like_N"/>
</dbReference>
<sequence length="267" mass="29703">YTEADIKILTGLIETHFMTGASGGRKSICPGLIGEESIYIFHGAPMLASPKANDLIINDNPCHQEALEVAKKAGADYILNVTLDQDFKLTGVFAGDLEEAHKQAVKQIIKYVTIPLDKEYDVVITHAGFVGINQYQTAKAAIVAIPALKPNGKLIMIANNDDKDLIGSEKYKAVLHLLKIIGAKQFNHLILSPDWTFIPDQWQVQMWTRLFSKIPPENFIYYSPRLSFNDYKIIPGVDGNIFLPRSERYKGNFKNAAQVIEKAVEAA</sequence>
<feature type="domain" description="LarA-like N-terminal" evidence="1">
    <location>
        <begin position="2"/>
        <end position="52"/>
    </location>
</feature>
<dbReference type="Gene3D" id="3.40.50.11440">
    <property type="match status" value="1"/>
</dbReference>
<dbReference type="PANTHER" id="PTHR33171:SF17">
    <property type="entry name" value="LARA-LIKE N-TERMINAL DOMAIN-CONTAINING PROTEIN"/>
    <property type="match status" value="1"/>
</dbReference>
<name>X1S8J9_9ZZZZ</name>
<proteinExistence type="predicted"/>
<dbReference type="Gene3D" id="3.90.226.30">
    <property type="match status" value="1"/>
</dbReference>
<dbReference type="Pfam" id="PF09861">
    <property type="entry name" value="Lar_N"/>
    <property type="match status" value="1"/>
</dbReference>
<feature type="domain" description="Lactate racemase C-terminal" evidence="2">
    <location>
        <begin position="119"/>
        <end position="213"/>
    </location>
</feature>
<protein>
    <submittedName>
        <fullName evidence="3">Uncharacterized protein</fullName>
    </submittedName>
</protein>
<reference evidence="3" key="1">
    <citation type="journal article" date="2014" name="Front. Microbiol.">
        <title>High frequency of phylogenetically diverse reductive dehalogenase-homologous genes in deep subseafloor sedimentary metagenomes.</title>
        <authorList>
            <person name="Kawai M."/>
            <person name="Futagami T."/>
            <person name="Toyoda A."/>
            <person name="Takaki Y."/>
            <person name="Nishi S."/>
            <person name="Hori S."/>
            <person name="Arai W."/>
            <person name="Tsubouchi T."/>
            <person name="Morono Y."/>
            <person name="Uchiyama I."/>
            <person name="Ito T."/>
            <person name="Fujiyama A."/>
            <person name="Inagaki F."/>
            <person name="Takami H."/>
        </authorList>
    </citation>
    <scope>NUCLEOTIDE SEQUENCE</scope>
    <source>
        <strain evidence="3">Expedition CK06-06</strain>
    </source>
</reference>
<dbReference type="AlphaFoldDB" id="X1S8J9"/>
<comment type="caution">
    <text evidence="3">The sequence shown here is derived from an EMBL/GenBank/DDBJ whole genome shotgun (WGS) entry which is preliminary data.</text>
</comment>
<dbReference type="InterPro" id="IPR048520">
    <property type="entry name" value="LarA_C"/>
</dbReference>
<feature type="non-terminal residue" evidence="3">
    <location>
        <position position="267"/>
    </location>
</feature>
<evidence type="ECO:0000259" key="1">
    <source>
        <dbReference type="Pfam" id="PF09861"/>
    </source>
</evidence>
<gene>
    <name evidence="3" type="ORF">S12H4_38043</name>
</gene>
<feature type="non-terminal residue" evidence="3">
    <location>
        <position position="1"/>
    </location>
</feature>
<evidence type="ECO:0000259" key="2">
    <source>
        <dbReference type="Pfam" id="PF21113"/>
    </source>
</evidence>
<dbReference type="InterPro" id="IPR043166">
    <property type="entry name" value="LarA-like_C"/>
</dbReference>
<dbReference type="GO" id="GO:0050043">
    <property type="term" value="F:lactate racemase activity"/>
    <property type="evidence" value="ECO:0007669"/>
    <property type="project" value="InterPro"/>
</dbReference>
<evidence type="ECO:0000313" key="3">
    <source>
        <dbReference type="EMBL" id="GAI89382.1"/>
    </source>
</evidence>
<accession>X1S8J9</accession>
<dbReference type="EMBL" id="BARW01022860">
    <property type="protein sequence ID" value="GAI89382.1"/>
    <property type="molecule type" value="Genomic_DNA"/>
</dbReference>
<dbReference type="Pfam" id="PF21113">
    <property type="entry name" value="LarA_C"/>
    <property type="match status" value="1"/>
</dbReference>
<organism evidence="3">
    <name type="scientific">marine sediment metagenome</name>
    <dbReference type="NCBI Taxonomy" id="412755"/>
    <lineage>
        <taxon>unclassified sequences</taxon>
        <taxon>metagenomes</taxon>
        <taxon>ecological metagenomes</taxon>
    </lineage>
</organism>